<dbReference type="HOGENOM" id="CLU_3034039_0_0_1"/>
<keyword evidence="3" id="KW-1185">Reference proteome</keyword>
<dbReference type="Proteomes" id="UP000007322">
    <property type="component" value="Chromosome 5"/>
</dbReference>
<dbReference type="KEGG" id="mtm:MYCTH_2309591"/>
<dbReference type="VEuPathDB" id="FungiDB:MYCTH_2309591"/>
<proteinExistence type="predicted"/>
<dbReference type="EMBL" id="CP003006">
    <property type="protein sequence ID" value="AEO60400.1"/>
    <property type="molecule type" value="Genomic_DNA"/>
</dbReference>
<evidence type="ECO:0000256" key="1">
    <source>
        <dbReference type="SAM" id="MobiDB-lite"/>
    </source>
</evidence>
<gene>
    <name evidence="2" type="ORF">MYCTH_2309591</name>
</gene>
<dbReference type="InParanoid" id="G2QIY1"/>
<reference evidence="2 3" key="1">
    <citation type="journal article" date="2011" name="Nat. Biotechnol.">
        <title>Comparative genomic analysis of the thermophilic biomass-degrading fungi Myceliophthora thermophila and Thielavia terrestris.</title>
        <authorList>
            <person name="Berka R.M."/>
            <person name="Grigoriev I.V."/>
            <person name="Otillar R."/>
            <person name="Salamov A."/>
            <person name="Grimwood J."/>
            <person name="Reid I."/>
            <person name="Ishmael N."/>
            <person name="John T."/>
            <person name="Darmond C."/>
            <person name="Moisan M.-C."/>
            <person name="Henrissat B."/>
            <person name="Coutinho P.M."/>
            <person name="Lombard V."/>
            <person name="Natvig D.O."/>
            <person name="Lindquist E."/>
            <person name="Schmutz J."/>
            <person name="Lucas S."/>
            <person name="Harris P."/>
            <person name="Powlowski J."/>
            <person name="Bellemare A."/>
            <person name="Taylor D."/>
            <person name="Butler G."/>
            <person name="de Vries R.P."/>
            <person name="Allijn I.E."/>
            <person name="van den Brink J."/>
            <person name="Ushinsky S."/>
            <person name="Storms R."/>
            <person name="Powell A.J."/>
            <person name="Paulsen I.T."/>
            <person name="Elbourne L.D.H."/>
            <person name="Baker S.E."/>
            <person name="Magnuson J."/>
            <person name="LaBoissiere S."/>
            <person name="Clutterbuck A.J."/>
            <person name="Martinez D."/>
            <person name="Wogulis M."/>
            <person name="de Leon A.L."/>
            <person name="Rey M.W."/>
            <person name="Tsang A."/>
        </authorList>
    </citation>
    <scope>NUCLEOTIDE SEQUENCE [LARGE SCALE GENOMIC DNA]</scope>
    <source>
        <strain evidence="3">ATCC 42464 / BCRC 31852 / DSM 1799</strain>
    </source>
</reference>
<dbReference type="AlphaFoldDB" id="G2QIY1"/>
<evidence type="ECO:0000313" key="2">
    <source>
        <dbReference type="EMBL" id="AEO60400.1"/>
    </source>
</evidence>
<dbReference type="GeneID" id="11511405"/>
<feature type="region of interest" description="Disordered" evidence="1">
    <location>
        <begin position="1"/>
        <end position="23"/>
    </location>
</feature>
<accession>G2QIY1</accession>
<dbReference type="OrthoDB" id="4589891at2759"/>
<name>G2QIY1_THET4</name>
<protein>
    <submittedName>
        <fullName evidence="2">Uncharacterized protein</fullName>
    </submittedName>
</protein>
<sequence length="55" mass="6020">MEKAGQTSIDTHPARAPEGKTSRKAGVQIIATLYTAVAQRANNRHLCRQVESKKT</sequence>
<feature type="compositionally biased region" description="Basic and acidic residues" evidence="1">
    <location>
        <begin position="12"/>
        <end position="21"/>
    </location>
</feature>
<dbReference type="RefSeq" id="XP_003665645.1">
    <property type="nucleotide sequence ID" value="XM_003665597.1"/>
</dbReference>
<organism evidence="2 3">
    <name type="scientific">Thermothelomyces thermophilus (strain ATCC 42464 / BCRC 31852 / DSM 1799)</name>
    <name type="common">Sporotrichum thermophile</name>
    <dbReference type="NCBI Taxonomy" id="573729"/>
    <lineage>
        <taxon>Eukaryota</taxon>
        <taxon>Fungi</taxon>
        <taxon>Dikarya</taxon>
        <taxon>Ascomycota</taxon>
        <taxon>Pezizomycotina</taxon>
        <taxon>Sordariomycetes</taxon>
        <taxon>Sordariomycetidae</taxon>
        <taxon>Sordariales</taxon>
        <taxon>Chaetomiaceae</taxon>
        <taxon>Thermothelomyces</taxon>
    </lineage>
</organism>
<feature type="compositionally biased region" description="Polar residues" evidence="1">
    <location>
        <begin position="1"/>
        <end position="10"/>
    </location>
</feature>
<evidence type="ECO:0000313" key="3">
    <source>
        <dbReference type="Proteomes" id="UP000007322"/>
    </source>
</evidence>